<dbReference type="EMBL" id="LOHG01000008">
    <property type="protein sequence ID" value="MCI8210643.1"/>
    <property type="molecule type" value="Genomic_DNA"/>
</dbReference>
<evidence type="ECO:0000313" key="2">
    <source>
        <dbReference type="Proteomes" id="UP001320513"/>
    </source>
</evidence>
<organism evidence="1 2">
    <name type="scientific">Pseudomonas maioricensis</name>
    <dbReference type="NCBI Taxonomy" id="1766623"/>
    <lineage>
        <taxon>Bacteria</taxon>
        <taxon>Pseudomonadati</taxon>
        <taxon>Pseudomonadota</taxon>
        <taxon>Gammaproteobacteria</taxon>
        <taxon>Pseudomonadales</taxon>
        <taxon>Pseudomonadaceae</taxon>
        <taxon>Pseudomonas</taxon>
    </lineage>
</organism>
<reference evidence="1 2" key="1">
    <citation type="submission" date="2015-12" db="EMBL/GenBank/DDBJ databases">
        <title>Phylogenomics in the description of a new species in the Pseudomonas syringae group.</title>
        <authorList>
            <person name="Busquets A."/>
            <person name="Gomila M."/>
            <person name="Beiki F."/>
            <person name="Rahimian H."/>
            <person name="Mulet M."/>
            <person name="Sanchez D."/>
            <person name="Garcia-Valdes E."/>
            <person name="Lalucat J."/>
        </authorList>
    </citation>
    <scope>NUCLEOTIDE SEQUENCE [LARGE SCALE GENOMIC DNA]</scope>
    <source>
        <strain evidence="1 2">S25</strain>
    </source>
</reference>
<protein>
    <submittedName>
        <fullName evidence="1">Uncharacterized protein</fullName>
    </submittedName>
</protein>
<name>A0ABS9ZJA2_9PSED</name>
<accession>A0ABS9ZJA2</accession>
<proteinExistence type="predicted"/>
<evidence type="ECO:0000313" key="1">
    <source>
        <dbReference type="EMBL" id="MCI8210643.1"/>
    </source>
</evidence>
<sequence length="89" mass="9530">MLDQIGVDPAGIGGVLDALVAAGVPQEKIIGISQGWKLGGAIKTTEQARRGRVGARRSADDGLVLRECPRRAARELNFDHETGIRVRKN</sequence>
<comment type="caution">
    <text evidence="1">The sequence shown here is derived from an EMBL/GenBank/DDBJ whole genome shotgun (WGS) entry which is preliminary data.</text>
</comment>
<gene>
    <name evidence="1" type="ORF">AUC61_13980</name>
</gene>
<dbReference type="Proteomes" id="UP001320513">
    <property type="component" value="Unassembled WGS sequence"/>
</dbReference>
<keyword evidence="2" id="KW-1185">Reference proteome</keyword>